<dbReference type="AlphaFoldDB" id="A0AA38PK22"/>
<dbReference type="SMART" id="SM00291">
    <property type="entry name" value="ZnF_ZZ"/>
    <property type="match status" value="1"/>
</dbReference>
<evidence type="ECO:0000256" key="5">
    <source>
        <dbReference type="ARBA" id="ARBA00023125"/>
    </source>
</evidence>
<feature type="domain" description="Myb-like" evidence="9">
    <location>
        <begin position="377"/>
        <end position="419"/>
    </location>
</feature>
<dbReference type="SUPFAM" id="SSF46689">
    <property type="entry name" value="Homeodomain-like"/>
    <property type="match status" value="2"/>
</dbReference>
<dbReference type="InterPro" id="IPR009057">
    <property type="entry name" value="Homeodomain-like_sf"/>
</dbReference>
<evidence type="ECO:0000313" key="14">
    <source>
        <dbReference type="Proteomes" id="UP001163846"/>
    </source>
</evidence>
<dbReference type="CDD" id="cd00167">
    <property type="entry name" value="SANT"/>
    <property type="match status" value="1"/>
</dbReference>
<dbReference type="SMART" id="SM00717">
    <property type="entry name" value="SANT"/>
    <property type="match status" value="1"/>
</dbReference>
<dbReference type="FunFam" id="1.10.10.60:FF:000014">
    <property type="entry name" value="SWI/SNF complex subunit SMARCC2 isoform C"/>
    <property type="match status" value="1"/>
</dbReference>
<dbReference type="GO" id="GO:0016514">
    <property type="term" value="C:SWI/SNF complex"/>
    <property type="evidence" value="ECO:0007669"/>
    <property type="project" value="TreeGrafter"/>
</dbReference>
<evidence type="ECO:0000259" key="12">
    <source>
        <dbReference type="PROSITE" id="PS51294"/>
    </source>
</evidence>
<feature type="compositionally biased region" description="Low complexity" evidence="8">
    <location>
        <begin position="267"/>
        <end position="276"/>
    </location>
</feature>
<keyword evidence="1" id="KW-0479">Metal-binding</keyword>
<dbReference type="CDD" id="cd02336">
    <property type="entry name" value="ZZ_RSC8"/>
    <property type="match status" value="1"/>
</dbReference>
<dbReference type="FunFam" id="1.10.10.10:FF:000020">
    <property type="entry name" value="SWI/SNF complex subunit SMARCC2 isoform c"/>
    <property type="match status" value="1"/>
</dbReference>
<dbReference type="PROSITE" id="PS51293">
    <property type="entry name" value="SANT"/>
    <property type="match status" value="1"/>
</dbReference>
<feature type="compositionally biased region" description="Acidic residues" evidence="8">
    <location>
        <begin position="86"/>
        <end position="102"/>
    </location>
</feature>
<feature type="compositionally biased region" description="Polar residues" evidence="8">
    <location>
        <begin position="523"/>
        <end position="550"/>
    </location>
</feature>
<accession>A0AA38PK22</accession>
<keyword evidence="14" id="KW-1185">Reference proteome</keyword>
<dbReference type="InterPro" id="IPR017884">
    <property type="entry name" value="SANT_dom"/>
</dbReference>
<gene>
    <name evidence="13" type="ORF">F5878DRAFT_526569</name>
</gene>
<evidence type="ECO:0000256" key="1">
    <source>
        <dbReference type="ARBA" id="ARBA00022723"/>
    </source>
</evidence>
<evidence type="ECO:0000256" key="3">
    <source>
        <dbReference type="ARBA" id="ARBA00022833"/>
    </source>
</evidence>
<dbReference type="GO" id="GO:0003677">
    <property type="term" value="F:DNA binding"/>
    <property type="evidence" value="ECO:0007669"/>
    <property type="project" value="UniProtKB-KW"/>
</dbReference>
<dbReference type="Gene3D" id="1.10.10.10">
    <property type="entry name" value="Winged helix-like DNA-binding domain superfamily/Winged helix DNA-binding domain"/>
    <property type="match status" value="1"/>
</dbReference>
<feature type="region of interest" description="Disordered" evidence="8">
    <location>
        <begin position="474"/>
        <end position="557"/>
    </location>
</feature>
<evidence type="ECO:0000256" key="7">
    <source>
        <dbReference type="ARBA" id="ARBA00023242"/>
    </source>
</evidence>
<dbReference type="InterPro" id="IPR041984">
    <property type="entry name" value="Rsc8/Ssr1/Ssr2_ZZ"/>
</dbReference>
<dbReference type="GO" id="GO:0042393">
    <property type="term" value="F:histone binding"/>
    <property type="evidence" value="ECO:0007669"/>
    <property type="project" value="TreeGrafter"/>
</dbReference>
<evidence type="ECO:0000259" key="9">
    <source>
        <dbReference type="PROSITE" id="PS50090"/>
    </source>
</evidence>
<dbReference type="Proteomes" id="UP001163846">
    <property type="component" value="Unassembled WGS sequence"/>
</dbReference>
<sequence length="704" mass="75906">MEKRTGSPSPEESDAKRARMSENATPVDPETAPGKRNELEPITSGDIGNLPPEGEPEPRPESGGRVRVLKADAEDDDGGDISMADGADDDNDSGDDNDEEDPAQLEATRQRLEEQARKYLAAQTHEVIVPSFSAWFDMSKIHPVERRALPEFFNSRNRSKTPTIYKDYRDFMINTYRLRPAEYLTLTACRRNLAGDVCAIMRVHAFLEQWGLINYQVDPETRPATLAPPFTGHFRVILDTPRGLQSLHPGTRPSNPGAAAVNGATPSSQHADSSTSASLKLRNSIYQTTNKSARAVSASEATTLANGVNGSSRTQGLYTCDTCGSDCSAVRYHHLKEKNFEICAPCYLEGRFPSNMFSGDFVKLSSAVVHGSTDDDWTDQEVLLLLEGVEMYDDDWSKVQEHVGTRSAQQCIQKFIALPIEDPYLDSEGSMGALRFGRVPFEQADNPVMSVVAFLAGVVAPSVGAEAAKTALHELTKADKEEQKPSTDAGEETEKAATATVAADGGDSEKQEDKMDEDDKEGASTNGLPSNDMSVDPTTTSDISGPSASSPKHAVPHSKVVRAAHLALNASAKAAASLASAEDQQIKASLNKLIQLTLSKLELKMTQFEELEGILEDERKGLESARVALVQERLGIKRSLEYVRGEIAKYQAMGVPTPQNLVNAVNGASMGTTGQGAQPISVDTSAQADEGMGPVSDGSMLQLS</sequence>
<dbReference type="GO" id="GO:0006338">
    <property type="term" value="P:chromatin remodeling"/>
    <property type="evidence" value="ECO:0007669"/>
    <property type="project" value="UniProtKB-ARBA"/>
</dbReference>
<dbReference type="InterPro" id="IPR001005">
    <property type="entry name" value="SANT/Myb"/>
</dbReference>
<keyword evidence="3" id="KW-0862">Zinc</keyword>
<feature type="compositionally biased region" description="Low complexity" evidence="8">
    <location>
        <begin position="496"/>
        <end position="505"/>
    </location>
</feature>
<keyword evidence="6" id="KW-0804">Transcription</keyword>
<feature type="domain" description="HTH myb-type" evidence="12">
    <location>
        <begin position="377"/>
        <end position="411"/>
    </location>
</feature>
<evidence type="ECO:0000256" key="2">
    <source>
        <dbReference type="ARBA" id="ARBA00022771"/>
    </source>
</evidence>
<evidence type="ECO:0000313" key="13">
    <source>
        <dbReference type="EMBL" id="KAJ3844060.1"/>
    </source>
</evidence>
<keyword evidence="4" id="KW-0805">Transcription regulation</keyword>
<dbReference type="InterPro" id="IPR007526">
    <property type="entry name" value="SWIRM"/>
</dbReference>
<evidence type="ECO:0000256" key="8">
    <source>
        <dbReference type="SAM" id="MobiDB-lite"/>
    </source>
</evidence>
<feature type="compositionally biased region" description="Polar residues" evidence="8">
    <location>
        <begin position="1"/>
        <end position="10"/>
    </location>
</feature>
<feature type="region of interest" description="Disordered" evidence="8">
    <location>
        <begin position="1"/>
        <end position="102"/>
    </location>
</feature>
<dbReference type="InterPro" id="IPR000433">
    <property type="entry name" value="Znf_ZZ"/>
</dbReference>
<dbReference type="GO" id="GO:0008270">
    <property type="term" value="F:zinc ion binding"/>
    <property type="evidence" value="ECO:0007669"/>
    <property type="project" value="UniProtKB-KW"/>
</dbReference>
<dbReference type="PANTHER" id="PTHR12802:SF41">
    <property type="entry name" value="BRAHMA ASSOCIATED PROTEIN 155 KDA"/>
    <property type="match status" value="1"/>
</dbReference>
<feature type="domain" description="SWIRM" evidence="10">
    <location>
        <begin position="127"/>
        <end position="224"/>
    </location>
</feature>
<dbReference type="PROSITE" id="PS50934">
    <property type="entry name" value="SWIRM"/>
    <property type="match status" value="1"/>
</dbReference>
<evidence type="ECO:0000256" key="6">
    <source>
        <dbReference type="ARBA" id="ARBA00023163"/>
    </source>
</evidence>
<name>A0AA38PK22_9AGAR</name>
<evidence type="ECO:0000259" key="10">
    <source>
        <dbReference type="PROSITE" id="PS50934"/>
    </source>
</evidence>
<dbReference type="Pfam" id="PF04433">
    <property type="entry name" value="SWIRM"/>
    <property type="match status" value="1"/>
</dbReference>
<feature type="compositionally biased region" description="Basic and acidic residues" evidence="8">
    <location>
        <begin position="474"/>
        <end position="485"/>
    </location>
</feature>
<keyword evidence="2" id="KW-0863">Zinc-finger</keyword>
<feature type="region of interest" description="Disordered" evidence="8">
    <location>
        <begin position="245"/>
        <end position="276"/>
    </location>
</feature>
<keyword evidence="5" id="KW-0238">DNA-binding</keyword>
<dbReference type="InterPro" id="IPR017930">
    <property type="entry name" value="Myb_dom"/>
</dbReference>
<dbReference type="PROSITE" id="PS51294">
    <property type="entry name" value="HTH_MYB"/>
    <property type="match status" value="1"/>
</dbReference>
<dbReference type="EMBL" id="MU805961">
    <property type="protein sequence ID" value="KAJ3844060.1"/>
    <property type="molecule type" value="Genomic_DNA"/>
</dbReference>
<dbReference type="InterPro" id="IPR036388">
    <property type="entry name" value="WH-like_DNA-bd_sf"/>
</dbReference>
<evidence type="ECO:0000259" key="11">
    <source>
        <dbReference type="PROSITE" id="PS51293"/>
    </source>
</evidence>
<reference evidence="13" key="1">
    <citation type="submission" date="2022-08" db="EMBL/GenBank/DDBJ databases">
        <authorList>
            <consortium name="DOE Joint Genome Institute"/>
            <person name="Min B."/>
            <person name="Riley R."/>
            <person name="Sierra-Patev S."/>
            <person name="Naranjo-Ortiz M."/>
            <person name="Looney B."/>
            <person name="Konkel Z."/>
            <person name="Slot J.C."/>
            <person name="Sakamoto Y."/>
            <person name="Steenwyk J.L."/>
            <person name="Rokas A."/>
            <person name="Carro J."/>
            <person name="Camarero S."/>
            <person name="Ferreira P."/>
            <person name="Molpeceres G."/>
            <person name="Ruiz-Duenas F.J."/>
            <person name="Serrano A."/>
            <person name="Henrissat B."/>
            <person name="Drula E."/>
            <person name="Hughes K.W."/>
            <person name="Mata J.L."/>
            <person name="Ishikawa N.K."/>
            <person name="Vargas-Isla R."/>
            <person name="Ushijima S."/>
            <person name="Smith C.A."/>
            <person name="Ahrendt S."/>
            <person name="Andreopoulos W."/>
            <person name="He G."/>
            <person name="Labutti K."/>
            <person name="Lipzen A."/>
            <person name="Ng V."/>
            <person name="Sandor L."/>
            <person name="Barry K."/>
            <person name="Martinez A.T."/>
            <person name="Xiao Y."/>
            <person name="Gibbons J.G."/>
            <person name="Terashima K."/>
            <person name="Hibbett D.S."/>
            <person name="Grigoriev I.V."/>
        </authorList>
    </citation>
    <scope>NUCLEOTIDE SEQUENCE</scope>
    <source>
        <strain evidence="13">TFB9207</strain>
    </source>
</reference>
<feature type="compositionally biased region" description="Basic and acidic residues" evidence="8">
    <location>
        <begin position="56"/>
        <end position="72"/>
    </location>
</feature>
<dbReference type="PROSITE" id="PS50090">
    <property type="entry name" value="MYB_LIKE"/>
    <property type="match status" value="1"/>
</dbReference>
<proteinExistence type="predicted"/>
<protein>
    <submittedName>
        <fullName evidence="13">SWI/SNF complex protein</fullName>
    </submittedName>
</protein>
<dbReference type="InterPro" id="IPR043145">
    <property type="entry name" value="Znf_ZZ_sf"/>
</dbReference>
<feature type="domain" description="SANT" evidence="11">
    <location>
        <begin position="372"/>
        <end position="423"/>
    </location>
</feature>
<keyword evidence="7" id="KW-0539">Nucleus</keyword>
<dbReference type="Pfam" id="PF00249">
    <property type="entry name" value="Myb_DNA-binding"/>
    <property type="match status" value="1"/>
</dbReference>
<evidence type="ECO:0000256" key="4">
    <source>
        <dbReference type="ARBA" id="ARBA00023015"/>
    </source>
</evidence>
<dbReference type="GO" id="GO:0045893">
    <property type="term" value="P:positive regulation of DNA-templated transcription"/>
    <property type="evidence" value="ECO:0007669"/>
    <property type="project" value="TreeGrafter"/>
</dbReference>
<dbReference type="Pfam" id="PF16495">
    <property type="entry name" value="SWIRM-assoc_1"/>
    <property type="match status" value="1"/>
</dbReference>
<dbReference type="PANTHER" id="PTHR12802">
    <property type="entry name" value="SWI/SNF COMPLEX-RELATED"/>
    <property type="match status" value="1"/>
</dbReference>
<dbReference type="InterPro" id="IPR032451">
    <property type="entry name" value="SMARCC_C"/>
</dbReference>
<dbReference type="Gene3D" id="3.30.60.90">
    <property type="match status" value="1"/>
</dbReference>
<comment type="caution">
    <text evidence="13">The sequence shown here is derived from an EMBL/GenBank/DDBJ whole genome shotgun (WGS) entry which is preliminary data.</text>
</comment>
<organism evidence="13 14">
    <name type="scientific">Lentinula raphanica</name>
    <dbReference type="NCBI Taxonomy" id="153919"/>
    <lineage>
        <taxon>Eukaryota</taxon>
        <taxon>Fungi</taxon>
        <taxon>Dikarya</taxon>
        <taxon>Basidiomycota</taxon>
        <taxon>Agaricomycotina</taxon>
        <taxon>Agaricomycetes</taxon>
        <taxon>Agaricomycetidae</taxon>
        <taxon>Agaricales</taxon>
        <taxon>Marasmiineae</taxon>
        <taxon>Omphalotaceae</taxon>
        <taxon>Lentinula</taxon>
    </lineage>
</organism>
<dbReference type="Pfam" id="PF00569">
    <property type="entry name" value="ZZ"/>
    <property type="match status" value="1"/>
</dbReference>
<dbReference type="Gene3D" id="1.10.10.60">
    <property type="entry name" value="Homeodomain-like"/>
    <property type="match status" value="1"/>
</dbReference>